<dbReference type="RefSeq" id="WP_184921104.1">
    <property type="nucleotide sequence ID" value="NZ_JACHMO010000001.1"/>
</dbReference>
<keyword evidence="1" id="KW-1133">Transmembrane helix</keyword>
<reference evidence="3 4" key="1">
    <citation type="submission" date="2020-08" db="EMBL/GenBank/DDBJ databases">
        <title>Sequencing the genomes of 1000 actinobacteria strains.</title>
        <authorList>
            <person name="Klenk H.-P."/>
        </authorList>
    </citation>
    <scope>NUCLEOTIDE SEQUENCE [LARGE SCALE GENOMIC DNA]</scope>
    <source>
        <strain evidence="3 4">DSM 45486</strain>
    </source>
</reference>
<evidence type="ECO:0000256" key="1">
    <source>
        <dbReference type="SAM" id="Phobius"/>
    </source>
</evidence>
<sequence>MEQPPPARRDAPTPVTSDEYQPDLLPYISAPIVGLALYGVREPVAAGLASGVAFLAGAWLALAPFALQYAPETKGFEGYWHDIGVGATIAALSLVRSVAPRRLPWLSLVTAALGTWLVFAPVVLGYAPWPGSTTAAVNAIVVGGVVIAMALLSAVATYQRRRRGRHRFEDPPKG</sequence>
<organism evidence="3 4">
    <name type="scientific">Saccharothrix ecbatanensis</name>
    <dbReference type="NCBI Taxonomy" id="1105145"/>
    <lineage>
        <taxon>Bacteria</taxon>
        <taxon>Bacillati</taxon>
        <taxon>Actinomycetota</taxon>
        <taxon>Actinomycetes</taxon>
        <taxon>Pseudonocardiales</taxon>
        <taxon>Pseudonocardiaceae</taxon>
        <taxon>Saccharothrix</taxon>
    </lineage>
</organism>
<gene>
    <name evidence="3" type="ORF">F4560_003435</name>
</gene>
<keyword evidence="1" id="KW-0472">Membrane</keyword>
<keyword evidence="1" id="KW-0812">Transmembrane</keyword>
<dbReference type="AlphaFoldDB" id="A0A7W9M1C3"/>
<proteinExistence type="predicted"/>
<dbReference type="Proteomes" id="UP000552097">
    <property type="component" value="Unassembled WGS sequence"/>
</dbReference>
<feature type="transmembrane region" description="Helical" evidence="1">
    <location>
        <begin position="105"/>
        <end position="129"/>
    </location>
</feature>
<feature type="transmembrane region" description="Helical" evidence="1">
    <location>
        <begin position="79"/>
        <end position="98"/>
    </location>
</feature>
<evidence type="ECO:0000313" key="4">
    <source>
        <dbReference type="Proteomes" id="UP000552097"/>
    </source>
</evidence>
<dbReference type="InterPro" id="IPR005530">
    <property type="entry name" value="SPW"/>
</dbReference>
<evidence type="ECO:0000313" key="3">
    <source>
        <dbReference type="EMBL" id="MBB5803667.1"/>
    </source>
</evidence>
<name>A0A7W9M1C3_9PSEU</name>
<feature type="transmembrane region" description="Helical" evidence="1">
    <location>
        <begin position="47"/>
        <end position="67"/>
    </location>
</feature>
<keyword evidence="4" id="KW-1185">Reference proteome</keyword>
<dbReference type="EMBL" id="JACHMO010000001">
    <property type="protein sequence ID" value="MBB5803667.1"/>
    <property type="molecule type" value="Genomic_DNA"/>
</dbReference>
<evidence type="ECO:0000259" key="2">
    <source>
        <dbReference type="Pfam" id="PF03779"/>
    </source>
</evidence>
<protein>
    <submittedName>
        <fullName evidence="3">Peptidoglycan/LPS O-acetylase OafA/YrhL</fullName>
    </submittedName>
</protein>
<comment type="caution">
    <text evidence="3">The sequence shown here is derived from an EMBL/GenBank/DDBJ whole genome shotgun (WGS) entry which is preliminary data.</text>
</comment>
<dbReference type="Pfam" id="PF03779">
    <property type="entry name" value="SPW"/>
    <property type="match status" value="1"/>
</dbReference>
<accession>A0A7W9M1C3</accession>
<feature type="transmembrane region" description="Helical" evidence="1">
    <location>
        <begin position="135"/>
        <end position="158"/>
    </location>
</feature>
<feature type="domain" description="SPW repeat-containing integral membrane" evidence="2">
    <location>
        <begin position="50"/>
        <end position="151"/>
    </location>
</feature>